<feature type="non-terminal residue" evidence="2">
    <location>
        <position position="1"/>
    </location>
</feature>
<protein>
    <submittedName>
        <fullName evidence="2">Uncharacterized protein</fullName>
    </submittedName>
</protein>
<feature type="region of interest" description="Disordered" evidence="1">
    <location>
        <begin position="1"/>
        <end position="23"/>
    </location>
</feature>
<name>A0A6J4IZ25_9CHLR</name>
<proteinExistence type="predicted"/>
<evidence type="ECO:0000256" key="1">
    <source>
        <dbReference type="SAM" id="MobiDB-lite"/>
    </source>
</evidence>
<evidence type="ECO:0000313" key="2">
    <source>
        <dbReference type="EMBL" id="CAA9263768.1"/>
    </source>
</evidence>
<dbReference type="AlphaFoldDB" id="A0A6J4IZ25"/>
<feature type="non-terminal residue" evidence="2">
    <location>
        <position position="52"/>
    </location>
</feature>
<gene>
    <name evidence="2" type="ORF">AVDCRST_MAG93-2308</name>
</gene>
<accession>A0A6J4IZ25</accession>
<dbReference type="EMBL" id="CADCTR010000782">
    <property type="protein sequence ID" value="CAA9263768.1"/>
    <property type="molecule type" value="Genomic_DNA"/>
</dbReference>
<feature type="region of interest" description="Disordered" evidence="1">
    <location>
        <begin position="33"/>
        <end position="52"/>
    </location>
</feature>
<reference evidence="2" key="1">
    <citation type="submission" date="2020-02" db="EMBL/GenBank/DDBJ databases">
        <authorList>
            <person name="Meier V. D."/>
        </authorList>
    </citation>
    <scope>NUCLEOTIDE SEQUENCE</scope>
    <source>
        <strain evidence="2">AVDCRST_MAG93</strain>
    </source>
</reference>
<organism evidence="2">
    <name type="scientific">uncultured Chloroflexia bacterium</name>
    <dbReference type="NCBI Taxonomy" id="1672391"/>
    <lineage>
        <taxon>Bacteria</taxon>
        <taxon>Bacillati</taxon>
        <taxon>Chloroflexota</taxon>
        <taxon>Chloroflexia</taxon>
        <taxon>environmental samples</taxon>
    </lineage>
</organism>
<feature type="compositionally biased region" description="Polar residues" evidence="1">
    <location>
        <begin position="1"/>
        <end position="11"/>
    </location>
</feature>
<sequence length="52" mass="5802">RENAAHSSISTAHMRYRGRPSITMPTITRASRIGSARSWSHRTHAIRPALCS</sequence>